<feature type="domain" description="HTH tetR-type" evidence="5">
    <location>
        <begin position="14"/>
        <end position="72"/>
    </location>
</feature>
<evidence type="ECO:0000313" key="7">
    <source>
        <dbReference type="Proteomes" id="UP001604267"/>
    </source>
</evidence>
<keyword evidence="7" id="KW-1185">Reference proteome</keyword>
<evidence type="ECO:0000256" key="1">
    <source>
        <dbReference type="ARBA" id="ARBA00023015"/>
    </source>
</evidence>
<dbReference type="RefSeq" id="WP_388327095.1">
    <property type="nucleotide sequence ID" value="NZ_JBIBCC010000020.1"/>
</dbReference>
<comment type="caution">
    <text evidence="6">The sequence shown here is derived from an EMBL/GenBank/DDBJ whole genome shotgun (WGS) entry which is preliminary data.</text>
</comment>
<dbReference type="SUPFAM" id="SSF48498">
    <property type="entry name" value="Tetracyclin repressor-like, C-terminal domain"/>
    <property type="match status" value="1"/>
</dbReference>
<dbReference type="Pfam" id="PF00440">
    <property type="entry name" value="TetR_N"/>
    <property type="match status" value="1"/>
</dbReference>
<dbReference type="PANTHER" id="PTHR30055">
    <property type="entry name" value="HTH-TYPE TRANSCRIPTIONAL REGULATOR RUTR"/>
    <property type="match status" value="1"/>
</dbReference>
<evidence type="ECO:0000256" key="3">
    <source>
        <dbReference type="ARBA" id="ARBA00023163"/>
    </source>
</evidence>
<reference evidence="6 7" key="1">
    <citation type="submission" date="2024-10" db="EMBL/GenBank/DDBJ databases">
        <title>The Natural Products Discovery Center: Release of the First 8490 Sequenced Strains for Exploring Actinobacteria Biosynthetic Diversity.</title>
        <authorList>
            <person name="Kalkreuter E."/>
            <person name="Kautsar S.A."/>
            <person name="Yang D."/>
            <person name="Bader C.D."/>
            <person name="Teijaro C.N."/>
            <person name="Fluegel L."/>
            <person name="Davis C.M."/>
            <person name="Simpson J.R."/>
            <person name="Lauterbach L."/>
            <person name="Steele A.D."/>
            <person name="Gui C."/>
            <person name="Meng S."/>
            <person name="Li G."/>
            <person name="Viehrig K."/>
            <person name="Ye F."/>
            <person name="Su P."/>
            <person name="Kiefer A.F."/>
            <person name="Nichols A."/>
            <person name="Cepeda A.J."/>
            <person name="Yan W."/>
            <person name="Fan B."/>
            <person name="Jiang Y."/>
            <person name="Adhikari A."/>
            <person name="Zheng C.-J."/>
            <person name="Schuster L."/>
            <person name="Cowan T.M."/>
            <person name="Smanski M.J."/>
            <person name="Chevrette M.G."/>
            <person name="De Carvalho L.P.S."/>
            <person name="Shen B."/>
        </authorList>
    </citation>
    <scope>NUCLEOTIDE SEQUENCE [LARGE SCALE GENOMIC DNA]</scope>
    <source>
        <strain evidence="6 7">NPDC048320</strain>
    </source>
</reference>
<dbReference type="Pfam" id="PF21597">
    <property type="entry name" value="TetR_C_43"/>
    <property type="match status" value="1"/>
</dbReference>
<gene>
    <name evidence="6" type="ORF">ACGFZB_36855</name>
</gene>
<evidence type="ECO:0000259" key="5">
    <source>
        <dbReference type="PROSITE" id="PS50977"/>
    </source>
</evidence>
<proteinExistence type="predicted"/>
<keyword evidence="2 4" id="KW-0238">DNA-binding</keyword>
<dbReference type="EMBL" id="JBICYV010000023">
    <property type="protein sequence ID" value="MFG3015923.1"/>
    <property type="molecule type" value="Genomic_DNA"/>
</dbReference>
<dbReference type="PROSITE" id="PS50977">
    <property type="entry name" value="HTH_TETR_2"/>
    <property type="match status" value="1"/>
</dbReference>
<keyword evidence="1" id="KW-0805">Transcription regulation</keyword>
<dbReference type="InterPro" id="IPR050109">
    <property type="entry name" value="HTH-type_TetR-like_transc_reg"/>
</dbReference>
<dbReference type="InterPro" id="IPR036271">
    <property type="entry name" value="Tet_transcr_reg_TetR-rel_C_sf"/>
</dbReference>
<dbReference type="InterPro" id="IPR049445">
    <property type="entry name" value="TetR_SbtR-like_C"/>
</dbReference>
<dbReference type="Gene3D" id="1.10.357.10">
    <property type="entry name" value="Tetracycline Repressor, domain 2"/>
    <property type="match status" value="1"/>
</dbReference>
<dbReference type="InterPro" id="IPR001647">
    <property type="entry name" value="HTH_TetR"/>
</dbReference>
<evidence type="ECO:0000256" key="2">
    <source>
        <dbReference type="ARBA" id="ARBA00023125"/>
    </source>
</evidence>
<organism evidence="6 7">
    <name type="scientific">Streptomyces cinerochromogenes</name>
    <dbReference type="NCBI Taxonomy" id="66422"/>
    <lineage>
        <taxon>Bacteria</taxon>
        <taxon>Bacillati</taxon>
        <taxon>Actinomycetota</taxon>
        <taxon>Actinomycetes</taxon>
        <taxon>Kitasatosporales</taxon>
        <taxon>Streptomycetaceae</taxon>
        <taxon>Streptomyces</taxon>
    </lineage>
</organism>
<protein>
    <submittedName>
        <fullName evidence="6">TetR/AcrR family transcriptional regulator</fullName>
    </submittedName>
</protein>
<evidence type="ECO:0000313" key="6">
    <source>
        <dbReference type="EMBL" id="MFG3015923.1"/>
    </source>
</evidence>
<evidence type="ECO:0000256" key="4">
    <source>
        <dbReference type="PROSITE-ProRule" id="PRU00335"/>
    </source>
</evidence>
<keyword evidence="3" id="KW-0804">Transcription</keyword>
<dbReference type="PANTHER" id="PTHR30055:SF234">
    <property type="entry name" value="HTH-TYPE TRANSCRIPTIONAL REGULATOR BETI"/>
    <property type="match status" value="1"/>
</dbReference>
<name>A0ABW7BIM8_9ACTN</name>
<feature type="DNA-binding region" description="H-T-H motif" evidence="4">
    <location>
        <begin position="35"/>
        <end position="54"/>
    </location>
</feature>
<dbReference type="InterPro" id="IPR009057">
    <property type="entry name" value="Homeodomain-like_sf"/>
</dbReference>
<accession>A0ABW7BIM8</accession>
<dbReference type="Proteomes" id="UP001604267">
    <property type="component" value="Unassembled WGS sequence"/>
</dbReference>
<sequence>MPQQKDSPRRSDAQRNRERILEVALTELSRCADAPLSAIAKKAGVGQGTFYRNFPNRESLVLEIYRHEMQQVADSAQRLLDSRAPDEALRAWMDRLSEFAMTKAGLADAIRQVTGAPGGPAKPSPTPVARAAELLLRANEEAGTVRPGVTADDFLLAIAGLWQLDPRDDWRPRAARLLDLVMDGLRTGATGQRAGADGLRTGAAGA</sequence>
<dbReference type="SUPFAM" id="SSF46689">
    <property type="entry name" value="Homeodomain-like"/>
    <property type="match status" value="1"/>
</dbReference>